<evidence type="ECO:0000256" key="3">
    <source>
        <dbReference type="ARBA" id="ARBA00022617"/>
    </source>
</evidence>
<feature type="binding site" description="covalent" evidence="8">
    <location>
        <position position="42"/>
    </location>
    <ligand>
        <name>heme c</name>
        <dbReference type="ChEBI" id="CHEBI:61717"/>
        <label>1</label>
    </ligand>
</feature>
<dbReference type="AlphaFoldDB" id="A0A251XA34"/>
<feature type="domain" description="Cytochrome c" evidence="11">
    <location>
        <begin position="22"/>
        <end position="105"/>
    </location>
</feature>
<evidence type="ECO:0000313" key="13">
    <source>
        <dbReference type="Proteomes" id="UP000194798"/>
    </source>
</evidence>
<feature type="binding site" description="axial binding residue" evidence="9">
    <location>
        <position position="133"/>
    </location>
    <ligand>
        <name>heme c</name>
        <dbReference type="ChEBI" id="CHEBI:61717"/>
        <label>2</label>
    </ligand>
    <ligandPart>
        <name>Fe</name>
        <dbReference type="ChEBI" id="CHEBI:18248"/>
    </ligandPart>
</feature>
<dbReference type="InterPro" id="IPR009056">
    <property type="entry name" value="Cyt_c-like_dom"/>
</dbReference>
<dbReference type="RefSeq" id="WP_217884416.1">
    <property type="nucleotide sequence ID" value="NZ_MSLT01000012.1"/>
</dbReference>
<feature type="binding site" description="axial binding residue" evidence="9">
    <location>
        <position position="177"/>
    </location>
    <ligand>
        <name>heme c</name>
        <dbReference type="ChEBI" id="CHEBI:61717"/>
        <label>2</label>
    </ligand>
    <ligandPart>
        <name>Fe</name>
        <dbReference type="ChEBI" id="CHEBI:18248"/>
    </ligandPart>
</feature>
<dbReference type="InterPro" id="IPR036909">
    <property type="entry name" value="Cyt_c-like_dom_sf"/>
</dbReference>
<evidence type="ECO:0000313" key="12">
    <source>
        <dbReference type="EMBL" id="OUD14543.1"/>
    </source>
</evidence>
<evidence type="ECO:0000256" key="5">
    <source>
        <dbReference type="ARBA" id="ARBA00022764"/>
    </source>
</evidence>
<dbReference type="PANTHER" id="PTHR33751">
    <property type="entry name" value="CBB3-TYPE CYTOCHROME C OXIDASE SUBUNIT FIXP"/>
    <property type="match status" value="1"/>
</dbReference>
<dbReference type="GO" id="GO:0005506">
    <property type="term" value="F:iron ion binding"/>
    <property type="evidence" value="ECO:0007669"/>
    <property type="project" value="InterPro"/>
</dbReference>
<comment type="subcellular location">
    <subcellularLocation>
        <location evidence="1">Periplasm</location>
    </subcellularLocation>
</comment>
<dbReference type="PIRSF" id="PIRSF000005">
    <property type="entry name" value="Cytochrome_c4"/>
    <property type="match status" value="1"/>
</dbReference>
<keyword evidence="10" id="KW-0732">Signal</keyword>
<feature type="binding site" description="covalent" evidence="8">
    <location>
        <position position="132"/>
    </location>
    <ligand>
        <name>heme c</name>
        <dbReference type="ChEBI" id="CHEBI:61717"/>
        <label>2</label>
    </ligand>
</feature>
<evidence type="ECO:0000256" key="4">
    <source>
        <dbReference type="ARBA" id="ARBA00022723"/>
    </source>
</evidence>
<feature type="binding site" description="axial binding residue" evidence="9">
    <location>
        <position position="43"/>
    </location>
    <ligand>
        <name>heme c</name>
        <dbReference type="ChEBI" id="CHEBI:61717"/>
        <label>1</label>
    </ligand>
    <ligandPart>
        <name>Fe</name>
        <dbReference type="ChEBI" id="CHEBI:18248"/>
    </ligandPart>
</feature>
<dbReference type="GO" id="GO:0009055">
    <property type="term" value="F:electron transfer activity"/>
    <property type="evidence" value="ECO:0007669"/>
    <property type="project" value="InterPro"/>
</dbReference>
<keyword evidence="5" id="KW-0574">Periplasm</keyword>
<feature type="binding site" description="covalent" evidence="8">
    <location>
        <position position="39"/>
    </location>
    <ligand>
        <name>heme c</name>
        <dbReference type="ChEBI" id="CHEBI:61717"/>
        <label>1</label>
    </ligand>
</feature>
<sequence>MIKRNTLSASLFMLLSMGLHTAASAEAPDLATGMLVNTCVACHGPSGSSHGPAIPSIAGMSHDTFMNAMTTYKSDERKETIMNRIAKGYSEADFEVMAAYFAKQEFVRFPQETDSKKAKAGAKLHKQHCENCHADNGFTDEDGSSILAGQWLPYLEASLSDFSKKEREMPKKMADAMKAVMKKGGEASLEQLAHFYASQTKKP</sequence>
<keyword evidence="3 8" id="KW-0349">Heme</keyword>
<dbReference type="Proteomes" id="UP000194798">
    <property type="component" value="Unassembled WGS sequence"/>
</dbReference>
<dbReference type="EMBL" id="MSLT01000012">
    <property type="protein sequence ID" value="OUD14543.1"/>
    <property type="molecule type" value="Genomic_DNA"/>
</dbReference>
<dbReference type="GO" id="GO:0042597">
    <property type="term" value="C:periplasmic space"/>
    <property type="evidence" value="ECO:0007669"/>
    <property type="project" value="UniProtKB-SubCell"/>
</dbReference>
<gene>
    <name evidence="12" type="ORF">TPSD3_09630</name>
</gene>
<organism evidence="12 13">
    <name type="scientific">Thioflexithrix psekupsensis</name>
    <dbReference type="NCBI Taxonomy" id="1570016"/>
    <lineage>
        <taxon>Bacteria</taxon>
        <taxon>Pseudomonadati</taxon>
        <taxon>Pseudomonadota</taxon>
        <taxon>Gammaproteobacteria</taxon>
        <taxon>Thiotrichales</taxon>
        <taxon>Thioflexithrix</taxon>
    </lineage>
</organism>
<evidence type="ECO:0000256" key="2">
    <source>
        <dbReference type="ARBA" id="ARBA00022448"/>
    </source>
</evidence>
<feature type="binding site" description="axial binding residue" evidence="9">
    <location>
        <position position="82"/>
    </location>
    <ligand>
        <name>heme c</name>
        <dbReference type="ChEBI" id="CHEBI:61717"/>
        <label>1</label>
    </ligand>
    <ligandPart>
        <name>Fe</name>
        <dbReference type="ChEBI" id="CHEBI:18248"/>
    </ligandPart>
</feature>
<accession>A0A251XA34</accession>
<protein>
    <recommendedName>
        <fullName evidence="11">Cytochrome c domain-containing protein</fullName>
    </recommendedName>
</protein>
<comment type="PTM">
    <text evidence="8">Binds 2 heme c groups covalently per subunit.</text>
</comment>
<dbReference type="PANTHER" id="PTHR33751:SF9">
    <property type="entry name" value="CYTOCHROME C4"/>
    <property type="match status" value="1"/>
</dbReference>
<keyword evidence="4 9" id="KW-0479">Metal-binding</keyword>
<name>A0A251XA34_9GAMM</name>
<evidence type="ECO:0000256" key="7">
    <source>
        <dbReference type="ARBA" id="ARBA00023004"/>
    </source>
</evidence>
<dbReference type="PROSITE" id="PS51007">
    <property type="entry name" value="CYTC"/>
    <property type="match status" value="1"/>
</dbReference>
<evidence type="ECO:0000256" key="6">
    <source>
        <dbReference type="ARBA" id="ARBA00022982"/>
    </source>
</evidence>
<evidence type="ECO:0000256" key="9">
    <source>
        <dbReference type="PIRSR" id="PIRSR000005-2"/>
    </source>
</evidence>
<keyword evidence="2" id="KW-0813">Transport</keyword>
<feature type="chain" id="PRO_5012060982" description="Cytochrome c domain-containing protein" evidence="10">
    <location>
        <begin position="26"/>
        <end position="203"/>
    </location>
</feature>
<proteinExistence type="predicted"/>
<evidence type="ECO:0000259" key="11">
    <source>
        <dbReference type="PROSITE" id="PS51007"/>
    </source>
</evidence>
<dbReference type="InterPro" id="IPR024167">
    <property type="entry name" value="Cytochrome_c4-like"/>
</dbReference>
<comment type="caution">
    <text evidence="12">The sequence shown here is derived from an EMBL/GenBank/DDBJ whole genome shotgun (WGS) entry which is preliminary data.</text>
</comment>
<dbReference type="GO" id="GO:0020037">
    <property type="term" value="F:heme binding"/>
    <property type="evidence" value="ECO:0007669"/>
    <property type="project" value="InterPro"/>
</dbReference>
<dbReference type="SUPFAM" id="SSF46626">
    <property type="entry name" value="Cytochrome c"/>
    <property type="match status" value="2"/>
</dbReference>
<keyword evidence="13" id="KW-1185">Reference proteome</keyword>
<keyword evidence="7 9" id="KW-0408">Iron</keyword>
<reference evidence="12 13" key="1">
    <citation type="submission" date="2016-12" db="EMBL/GenBank/DDBJ databases">
        <title>Thioflexothrix psekupsii D3 genome sequencing and assembly.</title>
        <authorList>
            <person name="Fomenkov A."/>
            <person name="Vincze T."/>
            <person name="Grabovich M."/>
            <person name="Anton B.P."/>
            <person name="Dubinina G."/>
            <person name="Orlova M."/>
            <person name="Belousova E."/>
            <person name="Roberts R.J."/>
        </authorList>
    </citation>
    <scope>NUCLEOTIDE SEQUENCE [LARGE SCALE GENOMIC DNA]</scope>
    <source>
        <strain evidence="12">D3</strain>
    </source>
</reference>
<feature type="signal peptide" evidence="10">
    <location>
        <begin position="1"/>
        <end position="25"/>
    </location>
</feature>
<feature type="binding site" description="covalent" evidence="8">
    <location>
        <position position="129"/>
    </location>
    <ligand>
        <name>heme c</name>
        <dbReference type="ChEBI" id="CHEBI:61717"/>
        <label>2</label>
    </ligand>
</feature>
<keyword evidence="6" id="KW-0249">Electron transport</keyword>
<dbReference type="InterPro" id="IPR050597">
    <property type="entry name" value="Cytochrome_c_Oxidase_Subunit"/>
</dbReference>
<evidence type="ECO:0000256" key="1">
    <source>
        <dbReference type="ARBA" id="ARBA00004418"/>
    </source>
</evidence>
<evidence type="ECO:0000256" key="8">
    <source>
        <dbReference type="PIRSR" id="PIRSR000005-1"/>
    </source>
</evidence>
<dbReference type="Gene3D" id="1.10.760.10">
    <property type="entry name" value="Cytochrome c-like domain"/>
    <property type="match status" value="2"/>
</dbReference>
<evidence type="ECO:0000256" key="10">
    <source>
        <dbReference type="SAM" id="SignalP"/>
    </source>
</evidence>